<dbReference type="RefSeq" id="WP_115579667.1">
    <property type="nucleotide sequence ID" value="NZ_NXLX01000028.1"/>
</dbReference>
<dbReference type="EMBL" id="NXLX01000028">
    <property type="protein sequence ID" value="RDU71540.1"/>
    <property type="molecule type" value="Genomic_DNA"/>
</dbReference>
<sequence>MLDFKRVALEDKDIIESFLKQEYVMISDVNFTNLFLWRKSRSISFAIVEDCLVIQTIYPSQKPFYFFPIGNGKKIKAIQKLIDFSKKRDEVLEFHSLEQESVRFLEENFANQFDFKLNRDRSDYIYSTAELIALNGRKFHKKKNHLNKFLQTYPNFVFEILNKSNIDEVLNVWRDWFEIHENPSSGLINENIGIIEVLKNWDALNIQGGLIRVDSKIVAFSFGEIVNQDMAVIHIEKADLRFNGAYQIINQQLLENIFSQVRYVNREEDLGIEGLRRAKMSYNPLFLLEKYDAYFIP</sequence>
<name>A0A3D8J2Q6_9HELI</name>
<evidence type="ECO:0000313" key="3">
    <source>
        <dbReference type="Proteomes" id="UP000256695"/>
    </source>
</evidence>
<feature type="domain" description="Phosphatidylglycerol lysyltransferase C-terminal" evidence="1">
    <location>
        <begin position="27"/>
        <end position="294"/>
    </location>
</feature>
<protein>
    <recommendedName>
        <fullName evidence="1">Phosphatidylglycerol lysyltransferase C-terminal domain-containing protein</fullName>
    </recommendedName>
</protein>
<dbReference type="OrthoDB" id="9765580at2"/>
<dbReference type="Gene3D" id="3.40.630.30">
    <property type="match status" value="1"/>
</dbReference>
<dbReference type="AlphaFoldDB" id="A0A3D8J2Q6"/>
<dbReference type="PANTHER" id="PTHR41373">
    <property type="entry name" value="DUF2156 DOMAIN-CONTAINING PROTEIN"/>
    <property type="match status" value="1"/>
</dbReference>
<comment type="caution">
    <text evidence="2">The sequence shown here is derived from an EMBL/GenBank/DDBJ whole genome shotgun (WGS) entry which is preliminary data.</text>
</comment>
<dbReference type="InterPro" id="IPR016181">
    <property type="entry name" value="Acyl_CoA_acyltransferase"/>
</dbReference>
<evidence type="ECO:0000259" key="1">
    <source>
        <dbReference type="Pfam" id="PF09924"/>
    </source>
</evidence>
<accession>A0A3D8J2Q6</accession>
<dbReference type="Proteomes" id="UP000256695">
    <property type="component" value="Unassembled WGS sequence"/>
</dbReference>
<dbReference type="InterPro" id="IPR024320">
    <property type="entry name" value="LPG_synthase_C"/>
</dbReference>
<evidence type="ECO:0000313" key="2">
    <source>
        <dbReference type="EMBL" id="RDU71540.1"/>
    </source>
</evidence>
<dbReference type="SUPFAM" id="SSF55729">
    <property type="entry name" value="Acyl-CoA N-acyltransferases (Nat)"/>
    <property type="match status" value="2"/>
</dbReference>
<organism evidence="2 3">
    <name type="scientific">Helicobacter anseris</name>
    <dbReference type="NCBI Taxonomy" id="375926"/>
    <lineage>
        <taxon>Bacteria</taxon>
        <taxon>Pseudomonadati</taxon>
        <taxon>Campylobacterota</taxon>
        <taxon>Epsilonproteobacteria</taxon>
        <taxon>Campylobacterales</taxon>
        <taxon>Helicobacteraceae</taxon>
        <taxon>Helicobacter</taxon>
    </lineage>
</organism>
<dbReference type="InterPro" id="IPR016732">
    <property type="entry name" value="UCP018688"/>
</dbReference>
<dbReference type="PIRSF" id="PIRSF018688">
    <property type="entry name" value="UCP018688"/>
    <property type="match status" value="1"/>
</dbReference>
<gene>
    <name evidence="2" type="ORF">CQA57_07740</name>
</gene>
<dbReference type="Pfam" id="PF09924">
    <property type="entry name" value="LPG_synthase_C"/>
    <property type="match status" value="1"/>
</dbReference>
<reference evidence="2 3" key="1">
    <citation type="submission" date="2018-04" db="EMBL/GenBank/DDBJ databases">
        <title>Novel Campyloabacter and Helicobacter Species and Strains.</title>
        <authorList>
            <person name="Mannion A.J."/>
            <person name="Shen Z."/>
            <person name="Fox J.G."/>
        </authorList>
    </citation>
    <scope>NUCLEOTIDE SEQUENCE [LARGE SCALE GENOMIC DNA]</scope>
    <source>
        <strain evidence="2 3">MIT 04-9362</strain>
    </source>
</reference>
<keyword evidence="3" id="KW-1185">Reference proteome</keyword>
<proteinExistence type="predicted"/>
<dbReference type="PANTHER" id="PTHR41373:SF1">
    <property type="entry name" value="PHOSPHATIDYLGLYCEROL LYSYLTRANSFERASE C-TERMINAL DOMAIN-CONTAINING PROTEIN"/>
    <property type="match status" value="1"/>
</dbReference>